<comment type="caution">
    <text evidence="1">The sequence shown here is derived from an EMBL/GenBank/DDBJ whole genome shotgun (WGS) entry which is preliminary data.</text>
</comment>
<organism evidence="1 2">
    <name type="scientific">Paracoccus methylarcula</name>
    <dbReference type="NCBI Taxonomy" id="72022"/>
    <lineage>
        <taxon>Bacteria</taxon>
        <taxon>Pseudomonadati</taxon>
        <taxon>Pseudomonadota</taxon>
        <taxon>Alphaproteobacteria</taxon>
        <taxon>Rhodobacterales</taxon>
        <taxon>Paracoccaceae</taxon>
        <taxon>Paracoccus</taxon>
    </lineage>
</organism>
<dbReference type="RefSeq" id="WP_106692093.1">
    <property type="nucleotide sequence ID" value="NZ_PXNQ02000009.1"/>
</dbReference>
<sequence length="108" mass="10598">MSTTYLQPGHTLTITAPAAVASDDVVIVGDIVGIAQGDAASGAPVDVTVTGCWELPKVSADDVQTGEALFWDATAGLATVVSTGNTAIGYAIADAPAATGTVAVRLPG</sequence>
<reference evidence="1" key="1">
    <citation type="submission" date="2018-05" db="EMBL/GenBank/DDBJ databases">
        <title>Reclassification of Methylarcula marina and Methylarcula terricola as Paracoccus methylarcula sp.nov., comb.nov. and Paracoccus terricola comb.nov.</title>
        <authorList>
            <person name="Shmareva M.N."/>
            <person name="Doronina N.V."/>
            <person name="Vasilenko O.V."/>
            <person name="Tarlachkov S.V."/>
            <person name="Trotsenko Y.A."/>
        </authorList>
    </citation>
    <scope>NUCLEOTIDE SEQUENCE [LARGE SCALE GENOMIC DNA]</scope>
    <source>
        <strain evidence="1">VKM B-2159</strain>
    </source>
</reference>
<accession>A0A3R7LNU7</accession>
<dbReference type="OrthoDB" id="5365964at2"/>
<keyword evidence="2" id="KW-1185">Reference proteome</keyword>
<protein>
    <submittedName>
        <fullName evidence="1">DUF2190 domain-containing protein</fullName>
    </submittedName>
</protein>
<dbReference type="Proteomes" id="UP000238137">
    <property type="component" value="Unassembled WGS sequence"/>
</dbReference>
<proteinExistence type="predicted"/>
<dbReference type="EMBL" id="PXNQ02000009">
    <property type="protein sequence ID" value="RNF33716.1"/>
    <property type="molecule type" value="Genomic_DNA"/>
</dbReference>
<dbReference type="InterPro" id="IPR011231">
    <property type="entry name" value="Phage_VT1-Sakai_H0018"/>
</dbReference>
<dbReference type="PIRSF" id="PIRSF030771">
    <property type="entry name" value="UCP030771"/>
    <property type="match status" value="1"/>
</dbReference>
<name>A0A3R7LNU7_9RHOB</name>
<evidence type="ECO:0000313" key="2">
    <source>
        <dbReference type="Proteomes" id="UP000238137"/>
    </source>
</evidence>
<evidence type="ECO:0000313" key="1">
    <source>
        <dbReference type="EMBL" id="RNF33716.1"/>
    </source>
</evidence>
<dbReference type="AlphaFoldDB" id="A0A3R7LNU7"/>
<dbReference type="Pfam" id="PF09956">
    <property type="entry name" value="Phage_cement_2"/>
    <property type="match status" value="1"/>
</dbReference>
<gene>
    <name evidence="1" type="ORF">A7A09_014595</name>
</gene>